<dbReference type="EMBL" id="JABEQB010000008">
    <property type="protein sequence ID" value="NNG66431.1"/>
    <property type="molecule type" value="Genomic_DNA"/>
</dbReference>
<keyword evidence="3" id="KW-1133">Transmembrane helix</keyword>
<evidence type="ECO:0000313" key="5">
    <source>
        <dbReference type="EMBL" id="NNG66431.1"/>
    </source>
</evidence>
<feature type="transmembrane region" description="Helical" evidence="3">
    <location>
        <begin position="29"/>
        <end position="47"/>
    </location>
</feature>
<dbReference type="AlphaFoldDB" id="A0A7Y2PM99"/>
<evidence type="ECO:0000256" key="1">
    <source>
        <dbReference type="ARBA" id="ARBA00005801"/>
    </source>
</evidence>
<proteinExistence type="inferred from homology"/>
<dbReference type="Gene3D" id="1.20.120.1220">
    <property type="match status" value="1"/>
</dbReference>
<dbReference type="PRINTS" id="PR00864">
    <property type="entry name" value="PREPILNPTASE"/>
</dbReference>
<feature type="transmembrane region" description="Helical" evidence="3">
    <location>
        <begin position="54"/>
        <end position="74"/>
    </location>
</feature>
<protein>
    <recommendedName>
        <fullName evidence="4">Prepilin type IV endopeptidase peptidase domain-containing protein</fullName>
    </recommendedName>
</protein>
<feature type="domain" description="Prepilin type IV endopeptidase peptidase" evidence="4">
    <location>
        <begin position="8"/>
        <end position="115"/>
    </location>
</feature>
<reference evidence="5 6" key="1">
    <citation type="submission" date="2020-04" db="EMBL/GenBank/DDBJ databases">
        <title>Draft genome sequence of Caldanaerobacter sunterraneus. strain 1523vc isolated from Griffin hot spring, Kamchatka, Russia.</title>
        <authorList>
            <person name="Toshchakov S.V."/>
            <person name="Podosokorskaya O.A."/>
            <person name="Kublanov I.V."/>
            <person name="Korzhenkov A."/>
            <person name="Patrushev M.V."/>
        </authorList>
    </citation>
    <scope>NUCLEOTIDE SEQUENCE [LARGE SCALE GENOMIC DNA]</scope>
    <source>
        <strain evidence="5 6">1523vc</strain>
    </source>
</reference>
<dbReference type="GO" id="GO:0006465">
    <property type="term" value="P:signal peptide processing"/>
    <property type="evidence" value="ECO:0007669"/>
    <property type="project" value="TreeGrafter"/>
</dbReference>
<evidence type="ECO:0000256" key="3">
    <source>
        <dbReference type="SAM" id="Phobius"/>
    </source>
</evidence>
<organism evidence="5 6">
    <name type="scientific">Caldanaerobacter subterraneus</name>
    <dbReference type="NCBI Taxonomy" id="911092"/>
    <lineage>
        <taxon>Bacteria</taxon>
        <taxon>Bacillati</taxon>
        <taxon>Bacillota</taxon>
        <taxon>Clostridia</taxon>
        <taxon>Thermoanaerobacterales</taxon>
        <taxon>Thermoanaerobacteraceae</taxon>
        <taxon>Caldanaerobacter</taxon>
    </lineage>
</organism>
<dbReference type="RefSeq" id="WP_170270626.1">
    <property type="nucleotide sequence ID" value="NZ_JABEQB010000008.1"/>
</dbReference>
<dbReference type="InterPro" id="IPR050882">
    <property type="entry name" value="Prepilin_peptidase/N-MTase"/>
</dbReference>
<comment type="caution">
    <text evidence="5">The sequence shown here is derived from an EMBL/GenBank/DDBJ whole genome shotgun (WGS) entry which is preliminary data.</text>
</comment>
<dbReference type="Proteomes" id="UP000529861">
    <property type="component" value="Unassembled WGS sequence"/>
</dbReference>
<sequence length="147" mass="16594">MNYFIIFLMGALLIYLSYIDLREKRIPNMIIGPAYIASTFYNLYLFFNSRENIVYSNFLGFLFAIGLMLLIGIISKGGIGGGDIKLYGLLGLTFGFQTVLKIIVFSTIWGGFFSILLVLLKKKKLKDSLPFAPFIMLGFLTAVFTRL</sequence>
<accession>A0A7Y2PM99</accession>
<feature type="transmembrane region" description="Helical" evidence="3">
    <location>
        <begin position="127"/>
        <end position="145"/>
    </location>
</feature>
<keyword evidence="3" id="KW-0812">Transmembrane</keyword>
<evidence type="ECO:0000313" key="6">
    <source>
        <dbReference type="Proteomes" id="UP000529861"/>
    </source>
</evidence>
<dbReference type="GO" id="GO:0005886">
    <property type="term" value="C:plasma membrane"/>
    <property type="evidence" value="ECO:0007669"/>
    <property type="project" value="TreeGrafter"/>
</dbReference>
<dbReference type="PANTHER" id="PTHR30487:SF0">
    <property type="entry name" value="PREPILIN LEADER PEPTIDASE_N-METHYLTRANSFERASE-RELATED"/>
    <property type="match status" value="1"/>
</dbReference>
<comment type="similarity">
    <text evidence="1 2">Belongs to the peptidase A24 family.</text>
</comment>
<dbReference type="InterPro" id="IPR000045">
    <property type="entry name" value="Prepilin_IV_endopep_pep"/>
</dbReference>
<evidence type="ECO:0000259" key="4">
    <source>
        <dbReference type="Pfam" id="PF01478"/>
    </source>
</evidence>
<dbReference type="PANTHER" id="PTHR30487">
    <property type="entry name" value="TYPE 4 PREPILIN-LIKE PROTEINS LEADER PEPTIDE-PROCESSING ENZYME"/>
    <property type="match status" value="1"/>
</dbReference>
<feature type="transmembrane region" description="Helical" evidence="3">
    <location>
        <begin position="94"/>
        <end position="120"/>
    </location>
</feature>
<dbReference type="InterPro" id="IPR014032">
    <property type="entry name" value="Peptidase_A24A_bac"/>
</dbReference>
<keyword evidence="3" id="KW-0472">Membrane</keyword>
<dbReference type="GO" id="GO:0004190">
    <property type="term" value="F:aspartic-type endopeptidase activity"/>
    <property type="evidence" value="ECO:0007669"/>
    <property type="project" value="InterPro"/>
</dbReference>
<evidence type="ECO:0000256" key="2">
    <source>
        <dbReference type="RuleBase" id="RU003793"/>
    </source>
</evidence>
<name>A0A7Y2PM99_9THEO</name>
<gene>
    <name evidence="5" type="ORF">HKI81_04150</name>
</gene>
<dbReference type="Pfam" id="PF01478">
    <property type="entry name" value="Peptidase_A24"/>
    <property type="match status" value="1"/>
</dbReference>